<dbReference type="GO" id="GO:0048544">
    <property type="term" value="P:recognition of pollen"/>
    <property type="evidence" value="ECO:0007669"/>
    <property type="project" value="InterPro"/>
</dbReference>
<dbReference type="Gene3D" id="1.10.510.10">
    <property type="entry name" value="Transferase(Phosphotransferase) domain 1"/>
    <property type="match status" value="1"/>
</dbReference>
<evidence type="ECO:0000256" key="14">
    <source>
        <dbReference type="ARBA" id="ARBA00047899"/>
    </source>
</evidence>
<evidence type="ECO:0000256" key="2">
    <source>
        <dbReference type="ARBA" id="ARBA00022475"/>
    </source>
</evidence>
<reference evidence="24" key="1">
    <citation type="submission" date="2018-11" db="EMBL/GenBank/DDBJ databases">
        <authorList>
            <person name="Grassa J C."/>
        </authorList>
    </citation>
    <scope>NUCLEOTIDE SEQUENCE [LARGE SCALE GENOMIC DNA]</scope>
</reference>
<keyword evidence="25" id="KW-1185">Reference proteome</keyword>
<dbReference type="GO" id="GO:0004674">
    <property type="term" value="F:protein serine/threonine kinase activity"/>
    <property type="evidence" value="ECO:0007669"/>
    <property type="project" value="UniProtKB-KW"/>
</dbReference>
<dbReference type="InterPro" id="IPR000858">
    <property type="entry name" value="S_locus_glycoprot_dom"/>
</dbReference>
<comment type="similarity">
    <text evidence="16">Belongs to the protein kinase superfamily. Ser/Thr protein kinase family.</text>
</comment>
<dbReference type="Gramene" id="evm.model.02.2937">
    <property type="protein sequence ID" value="cds.evm.model.02.2937"/>
    <property type="gene ID" value="evm.TU.02.2937"/>
</dbReference>
<keyword evidence="10 18" id="KW-1133">Transmembrane helix</keyword>
<dbReference type="PROSITE" id="PS00108">
    <property type="entry name" value="PROTEIN_KINASE_ST"/>
    <property type="match status" value="1"/>
</dbReference>
<dbReference type="Gene3D" id="2.90.10.10">
    <property type="entry name" value="Bulb-type lectin domain"/>
    <property type="match status" value="1"/>
</dbReference>
<evidence type="ECO:0000256" key="7">
    <source>
        <dbReference type="ARBA" id="ARBA00022741"/>
    </source>
</evidence>
<name>A0A803NZD5_CANSA</name>
<evidence type="ECO:0000256" key="9">
    <source>
        <dbReference type="ARBA" id="ARBA00022840"/>
    </source>
</evidence>
<keyword evidence="11 18" id="KW-0472">Membrane</keyword>
<feature type="domain" description="Apple" evidence="23">
    <location>
        <begin position="310"/>
        <end position="389"/>
    </location>
</feature>
<dbReference type="InterPro" id="IPR000742">
    <property type="entry name" value="EGF"/>
</dbReference>
<evidence type="ECO:0000256" key="18">
    <source>
        <dbReference type="SAM" id="Phobius"/>
    </source>
</evidence>
<dbReference type="InterPro" id="IPR001245">
    <property type="entry name" value="Ser-Thr/Tyr_kinase_cat_dom"/>
</dbReference>
<evidence type="ECO:0000259" key="20">
    <source>
        <dbReference type="PROSITE" id="PS50011"/>
    </source>
</evidence>
<comment type="caution">
    <text evidence="17">Lacks conserved residue(s) required for the propagation of feature annotation.</text>
</comment>
<dbReference type="CDD" id="cd00028">
    <property type="entry name" value="B_lectin"/>
    <property type="match status" value="1"/>
</dbReference>
<dbReference type="CDD" id="cd14066">
    <property type="entry name" value="STKc_IRAK"/>
    <property type="match status" value="1"/>
</dbReference>
<dbReference type="EC" id="2.7.11.1" evidence="16"/>
<evidence type="ECO:0000256" key="17">
    <source>
        <dbReference type="PROSITE-ProRule" id="PRU00076"/>
    </source>
</evidence>
<feature type="chain" id="PRO_5031417868" description="Receptor-like serine/threonine-protein kinase" evidence="19">
    <location>
        <begin position="21"/>
        <end position="791"/>
    </location>
</feature>
<dbReference type="EnsemblPlants" id="evm.model.02.2937">
    <property type="protein sequence ID" value="cds.evm.model.02.2937"/>
    <property type="gene ID" value="evm.TU.02.2937"/>
</dbReference>
<dbReference type="InterPro" id="IPR001480">
    <property type="entry name" value="Bulb-type_lectin_dom"/>
</dbReference>
<evidence type="ECO:0000256" key="6">
    <source>
        <dbReference type="ARBA" id="ARBA00022729"/>
    </source>
</evidence>
<dbReference type="CDD" id="cd01098">
    <property type="entry name" value="PAN_AP_plant"/>
    <property type="match status" value="1"/>
</dbReference>
<dbReference type="InterPro" id="IPR000719">
    <property type="entry name" value="Prot_kinase_dom"/>
</dbReference>
<dbReference type="Pfam" id="PF00954">
    <property type="entry name" value="S_locus_glycop"/>
    <property type="match status" value="1"/>
</dbReference>
<dbReference type="PROSITE" id="PS50011">
    <property type="entry name" value="PROTEIN_KINASE_DOM"/>
    <property type="match status" value="1"/>
</dbReference>
<evidence type="ECO:0000313" key="24">
    <source>
        <dbReference type="EnsemblPlants" id="cds.evm.model.02.2937"/>
    </source>
</evidence>
<dbReference type="PIRSF" id="PIRSF000641">
    <property type="entry name" value="SRK"/>
    <property type="match status" value="1"/>
</dbReference>
<dbReference type="InterPro" id="IPR021820">
    <property type="entry name" value="S-locus_recpt_kinase_C"/>
</dbReference>
<protein>
    <recommendedName>
        <fullName evidence="16">Receptor-like serine/threonine-protein kinase</fullName>
        <ecNumber evidence="16">2.7.11.1</ecNumber>
    </recommendedName>
</protein>
<accession>A0A803NZD5</accession>
<dbReference type="GO" id="GO:0005886">
    <property type="term" value="C:plasma membrane"/>
    <property type="evidence" value="ECO:0007669"/>
    <property type="project" value="UniProtKB-SubCell"/>
</dbReference>
<dbReference type="PROSITE" id="PS50026">
    <property type="entry name" value="EGF_3"/>
    <property type="match status" value="1"/>
</dbReference>
<comment type="subcellular location">
    <subcellularLocation>
        <location evidence="1">Cell membrane</location>
        <topology evidence="1">Single-pass type I membrane protein</topology>
    </subcellularLocation>
</comment>
<dbReference type="SMART" id="SM00108">
    <property type="entry name" value="B_lectin"/>
    <property type="match status" value="1"/>
</dbReference>
<evidence type="ECO:0000313" key="25">
    <source>
        <dbReference type="Proteomes" id="UP000596661"/>
    </source>
</evidence>
<evidence type="ECO:0000259" key="21">
    <source>
        <dbReference type="PROSITE" id="PS50026"/>
    </source>
</evidence>
<dbReference type="Pfam" id="PF08276">
    <property type="entry name" value="PAN_2"/>
    <property type="match status" value="1"/>
</dbReference>
<keyword evidence="13" id="KW-0325">Glycoprotein</keyword>
<dbReference type="FunFam" id="3.30.200.20:FF:000195">
    <property type="entry name" value="G-type lectin S-receptor-like serine/threonine-protein kinase"/>
    <property type="match status" value="1"/>
</dbReference>
<dbReference type="EMBL" id="UZAU01000239">
    <property type="status" value="NOT_ANNOTATED_CDS"/>
    <property type="molecule type" value="Genomic_DNA"/>
</dbReference>
<dbReference type="InterPro" id="IPR036426">
    <property type="entry name" value="Bulb-type_lectin_dom_sf"/>
</dbReference>
<dbReference type="FunFam" id="1.10.510.10:FF:000060">
    <property type="entry name" value="G-type lectin S-receptor-like serine/threonine-protein kinase"/>
    <property type="match status" value="1"/>
</dbReference>
<keyword evidence="8 16" id="KW-0418">Kinase</keyword>
<dbReference type="SMART" id="SM00220">
    <property type="entry name" value="S_TKc"/>
    <property type="match status" value="1"/>
</dbReference>
<evidence type="ECO:0000259" key="23">
    <source>
        <dbReference type="PROSITE" id="PS50948"/>
    </source>
</evidence>
<evidence type="ECO:0000256" key="4">
    <source>
        <dbReference type="ARBA" id="ARBA00022679"/>
    </source>
</evidence>
<evidence type="ECO:0000256" key="13">
    <source>
        <dbReference type="ARBA" id="ARBA00023180"/>
    </source>
</evidence>
<dbReference type="PROSITE" id="PS50927">
    <property type="entry name" value="BULB_LECTIN"/>
    <property type="match status" value="1"/>
</dbReference>
<feature type="signal peptide" evidence="19">
    <location>
        <begin position="1"/>
        <end position="20"/>
    </location>
</feature>
<comment type="catalytic activity">
    <reaction evidence="15 16">
        <text>L-seryl-[protein] + ATP = O-phospho-L-seryl-[protein] + ADP + H(+)</text>
        <dbReference type="Rhea" id="RHEA:17989"/>
        <dbReference type="Rhea" id="RHEA-COMP:9863"/>
        <dbReference type="Rhea" id="RHEA-COMP:11604"/>
        <dbReference type="ChEBI" id="CHEBI:15378"/>
        <dbReference type="ChEBI" id="CHEBI:29999"/>
        <dbReference type="ChEBI" id="CHEBI:30616"/>
        <dbReference type="ChEBI" id="CHEBI:83421"/>
        <dbReference type="ChEBI" id="CHEBI:456216"/>
        <dbReference type="EC" id="2.7.11.1"/>
    </reaction>
</comment>
<dbReference type="GO" id="GO:0005524">
    <property type="term" value="F:ATP binding"/>
    <property type="evidence" value="ECO:0007669"/>
    <property type="project" value="UniProtKB-KW"/>
</dbReference>
<dbReference type="SUPFAM" id="SSF56112">
    <property type="entry name" value="Protein kinase-like (PK-like)"/>
    <property type="match status" value="1"/>
</dbReference>
<dbReference type="SMART" id="SM00473">
    <property type="entry name" value="PAN_AP"/>
    <property type="match status" value="1"/>
</dbReference>
<dbReference type="PROSITE" id="PS50948">
    <property type="entry name" value="PAN"/>
    <property type="match status" value="1"/>
</dbReference>
<evidence type="ECO:0000256" key="1">
    <source>
        <dbReference type="ARBA" id="ARBA00004251"/>
    </source>
</evidence>
<evidence type="ECO:0000256" key="19">
    <source>
        <dbReference type="SAM" id="SignalP"/>
    </source>
</evidence>
<keyword evidence="7 16" id="KW-0547">Nucleotide-binding</keyword>
<reference evidence="24" key="2">
    <citation type="submission" date="2021-03" db="UniProtKB">
        <authorList>
            <consortium name="EnsemblPlants"/>
        </authorList>
    </citation>
    <scope>IDENTIFICATION</scope>
</reference>
<dbReference type="InterPro" id="IPR024171">
    <property type="entry name" value="SRK-like_kinase"/>
</dbReference>
<dbReference type="PANTHER" id="PTHR27002">
    <property type="entry name" value="RECEPTOR-LIKE SERINE/THREONINE-PROTEIN KINASE SD1-8"/>
    <property type="match status" value="1"/>
</dbReference>
<dbReference type="Proteomes" id="UP000596661">
    <property type="component" value="Chromosome 2"/>
</dbReference>
<evidence type="ECO:0000256" key="5">
    <source>
        <dbReference type="ARBA" id="ARBA00022692"/>
    </source>
</evidence>
<dbReference type="Pfam" id="PF01453">
    <property type="entry name" value="B_lectin"/>
    <property type="match status" value="1"/>
</dbReference>
<keyword evidence="9 16" id="KW-0067">ATP-binding</keyword>
<evidence type="ECO:0000256" key="12">
    <source>
        <dbReference type="ARBA" id="ARBA00023157"/>
    </source>
</evidence>
<sequence length="791" mass="88982">MTAVKLFVVLFIFFPNYSSATDTVTPSKPLLDDGQTLISAGEVFELGFFSPTNSVNRYVGLWYKKAPQGMILFILNNQSSTPIWASDSSAKNPTLQLLSTGNLVVKDGGSGKLVWQSFDHPCDTLIAGMKLGWNLETRQNWILSSWNSPNDPSTGNYTYEVDPRGLPQIIQRKGSEVQYRSGSWDGVRFGGDPPVGPNPLYTPIFVFNTSHVYYTYENNEASSSLTAFRLNPSSTIEQFSWNYQRQEWVSVYTLQKDQCDSFEHCGPNGVCNVNLDLICHCPTGFVPKMPRDWERFDWGSGCVPKTKLNCSSEKGFKKFSHYKLPYGLKFLAQRTVLSIEDCKEICLRNCSCSAYALSGVSGCMLWFDEDLIDMTEYNVGGQDLYIKMAASELAPENDSRRTVIIISVSIISILVLLICIGGYVLWNMKNSSHKSQAERMLPNQEEEQHSDALTEDVELPLFDLNTIMSATDNFSTGNKIGEGGFGPVYMAVLPTGQEVAVKRLSKDSGQGVIEFKNEVILIAKLQHRNLVRLLGCCIHREERMLIYEYMPNKSLDLYLFNQTKGTALNWQMRFDIIVGIARGLLYLHRDSRLRIIHRDLKASNILLDNEMNPKISDFGLARIFGGDQNEVTTKRVVGTYGYMSPEYAIDGLFSVKSDVFSFGVMILEILSGKRNRGFQHSDHDLNLLGHAWKLWNEKRPLEVVDVLVKDVNESEAMRCIQVGLLCVQKRPEDRPLMSAVLFMLDSENPSLPQPKQPGFYVGRVSSEVDSSSSCNQPFTSTELTVTRLQGR</sequence>
<keyword evidence="6 19" id="KW-0732">Signal</keyword>
<dbReference type="Pfam" id="PF11883">
    <property type="entry name" value="DUF3403"/>
    <property type="match status" value="1"/>
</dbReference>
<dbReference type="InterPro" id="IPR011009">
    <property type="entry name" value="Kinase-like_dom_sf"/>
</dbReference>
<organism evidence="24 25">
    <name type="scientific">Cannabis sativa</name>
    <name type="common">Hemp</name>
    <name type="synonym">Marijuana</name>
    <dbReference type="NCBI Taxonomy" id="3483"/>
    <lineage>
        <taxon>Eukaryota</taxon>
        <taxon>Viridiplantae</taxon>
        <taxon>Streptophyta</taxon>
        <taxon>Embryophyta</taxon>
        <taxon>Tracheophyta</taxon>
        <taxon>Spermatophyta</taxon>
        <taxon>Magnoliopsida</taxon>
        <taxon>eudicotyledons</taxon>
        <taxon>Gunneridae</taxon>
        <taxon>Pentapetalae</taxon>
        <taxon>rosids</taxon>
        <taxon>fabids</taxon>
        <taxon>Rosales</taxon>
        <taxon>Cannabaceae</taxon>
        <taxon>Cannabis</taxon>
    </lineage>
</organism>
<dbReference type="AlphaFoldDB" id="A0A803NZD5"/>
<dbReference type="Pfam" id="PF07714">
    <property type="entry name" value="PK_Tyr_Ser-Thr"/>
    <property type="match status" value="1"/>
</dbReference>
<dbReference type="PANTHER" id="PTHR27002:SF864">
    <property type="entry name" value="RECEPTOR-LIKE SERINE_THREONINE-PROTEIN KINASE"/>
    <property type="match status" value="1"/>
</dbReference>
<dbReference type="InterPro" id="IPR003609">
    <property type="entry name" value="Pan_app"/>
</dbReference>
<evidence type="ECO:0000256" key="16">
    <source>
        <dbReference type="PIRNR" id="PIRNR000641"/>
    </source>
</evidence>
<keyword evidence="3 16" id="KW-0723">Serine/threonine-protein kinase</keyword>
<evidence type="ECO:0000256" key="3">
    <source>
        <dbReference type="ARBA" id="ARBA00022527"/>
    </source>
</evidence>
<dbReference type="InterPro" id="IPR008271">
    <property type="entry name" value="Ser/Thr_kinase_AS"/>
</dbReference>
<keyword evidence="2" id="KW-1003">Cell membrane</keyword>
<comment type="catalytic activity">
    <reaction evidence="14 16">
        <text>L-threonyl-[protein] + ATP = O-phospho-L-threonyl-[protein] + ADP + H(+)</text>
        <dbReference type="Rhea" id="RHEA:46608"/>
        <dbReference type="Rhea" id="RHEA-COMP:11060"/>
        <dbReference type="Rhea" id="RHEA-COMP:11605"/>
        <dbReference type="ChEBI" id="CHEBI:15378"/>
        <dbReference type="ChEBI" id="CHEBI:30013"/>
        <dbReference type="ChEBI" id="CHEBI:30616"/>
        <dbReference type="ChEBI" id="CHEBI:61977"/>
        <dbReference type="ChEBI" id="CHEBI:456216"/>
        <dbReference type="EC" id="2.7.11.1"/>
    </reaction>
</comment>
<evidence type="ECO:0000256" key="10">
    <source>
        <dbReference type="ARBA" id="ARBA00022989"/>
    </source>
</evidence>
<keyword evidence="4 16" id="KW-0808">Transferase</keyword>
<dbReference type="SUPFAM" id="SSF51110">
    <property type="entry name" value="alpha-D-mannose-specific plant lectins"/>
    <property type="match status" value="1"/>
</dbReference>
<feature type="transmembrane region" description="Helical" evidence="18">
    <location>
        <begin position="403"/>
        <end position="426"/>
    </location>
</feature>
<evidence type="ECO:0000256" key="15">
    <source>
        <dbReference type="ARBA" id="ARBA00048679"/>
    </source>
</evidence>
<proteinExistence type="inferred from homology"/>
<evidence type="ECO:0000259" key="22">
    <source>
        <dbReference type="PROSITE" id="PS50927"/>
    </source>
</evidence>
<dbReference type="Gene3D" id="3.30.200.20">
    <property type="entry name" value="Phosphorylase Kinase, domain 1"/>
    <property type="match status" value="1"/>
</dbReference>
<feature type="domain" description="EGF-like" evidence="21">
    <location>
        <begin position="255"/>
        <end position="291"/>
    </location>
</feature>
<keyword evidence="12" id="KW-1015">Disulfide bond</keyword>
<evidence type="ECO:0000256" key="8">
    <source>
        <dbReference type="ARBA" id="ARBA00022777"/>
    </source>
</evidence>
<dbReference type="OMA" id="DHCEKEC"/>
<keyword evidence="17" id="KW-0245">EGF-like domain</keyword>
<evidence type="ECO:0000256" key="11">
    <source>
        <dbReference type="ARBA" id="ARBA00023136"/>
    </source>
</evidence>
<feature type="domain" description="Bulb-type lectin" evidence="22">
    <location>
        <begin position="22"/>
        <end position="156"/>
    </location>
</feature>
<feature type="domain" description="Protein kinase" evidence="20">
    <location>
        <begin position="474"/>
        <end position="751"/>
    </location>
</feature>
<keyword evidence="5 18" id="KW-0812">Transmembrane</keyword>